<protein>
    <recommendedName>
        <fullName evidence="3">Apea-like HEPN domain-containing protein</fullName>
    </recommendedName>
</protein>
<reference evidence="2" key="1">
    <citation type="journal article" date="2019" name="Int. J. Syst. Evol. Microbiol.">
        <title>The Global Catalogue of Microorganisms (GCM) 10K type strain sequencing project: providing services to taxonomists for standard genome sequencing and annotation.</title>
        <authorList>
            <consortium name="The Broad Institute Genomics Platform"/>
            <consortium name="The Broad Institute Genome Sequencing Center for Infectious Disease"/>
            <person name="Wu L."/>
            <person name="Ma J."/>
        </authorList>
    </citation>
    <scope>NUCLEOTIDE SEQUENCE [LARGE SCALE GENOMIC DNA]</scope>
    <source>
        <strain evidence="2">JCM 13852</strain>
    </source>
</reference>
<dbReference type="RefSeq" id="WP_381214030.1">
    <property type="nucleotide sequence ID" value="NZ_JBHSPC010000056.1"/>
</dbReference>
<keyword evidence="2" id="KW-1185">Reference proteome</keyword>
<evidence type="ECO:0000313" key="1">
    <source>
        <dbReference type="EMBL" id="MFC5672346.1"/>
    </source>
</evidence>
<sequence length="479" mass="53544">MNNAPDLAASTHTWLNEVRRAGISAESGTALVEAMSQYPAWASVRRAVEAAVPPTVRPDLYTKEGELRDTTLLAMTGLARVAQVIANGLPVNDQCCPRSYQHSDDLNVGTVVAEFVALCRSPLPVPEDWLLLDARMPKGTLVSIGGYTLETATAEDLRQLQALPTALTVCDVLERSEMDPVFLDGATFLHRDDPDRELVNGLRWPLMKLPTRPELHHWRPLFVLLLWRSEVVCHMDAWFVVERSRRIDRRSGAIPWALDVFVDKYGEEVEVERHQAGLYEVSDGELPRFCAFCSAVDSLIDTVLADTSEAGKTRARRLERAAKHLVRASHRTQDDGSIWEEEADEVTLQYVIAMEALLTGDGKSGVTQKIRRRAAMLWMTDETQERVLDMVSKSYDSRSRYAHGDDTREDIQHLRGLRKLATSVTLRWLIAAAAAGPDLGRRLDEASTSDAVRRSVVTDPLTDFFTRTPPRQVPPDVTP</sequence>
<comment type="caution">
    <text evidence="1">The sequence shown here is derived from an EMBL/GenBank/DDBJ whole genome shotgun (WGS) entry which is preliminary data.</text>
</comment>
<gene>
    <name evidence="1" type="ORF">ACFP2V_20145</name>
</gene>
<accession>A0ABW0XV30</accession>
<evidence type="ECO:0008006" key="3">
    <source>
        <dbReference type="Google" id="ProtNLM"/>
    </source>
</evidence>
<name>A0ABW0XV30_9ACTN</name>
<organism evidence="1 2">
    <name type="scientific">Streptomyces incanus</name>
    <dbReference type="NCBI Taxonomy" id="887453"/>
    <lineage>
        <taxon>Bacteria</taxon>
        <taxon>Bacillati</taxon>
        <taxon>Actinomycetota</taxon>
        <taxon>Actinomycetes</taxon>
        <taxon>Kitasatosporales</taxon>
        <taxon>Streptomycetaceae</taxon>
        <taxon>Streptomyces</taxon>
    </lineage>
</organism>
<dbReference type="Proteomes" id="UP001596183">
    <property type="component" value="Unassembled WGS sequence"/>
</dbReference>
<proteinExistence type="predicted"/>
<evidence type="ECO:0000313" key="2">
    <source>
        <dbReference type="Proteomes" id="UP001596183"/>
    </source>
</evidence>
<dbReference type="EMBL" id="JBHSPC010000056">
    <property type="protein sequence ID" value="MFC5672346.1"/>
    <property type="molecule type" value="Genomic_DNA"/>
</dbReference>